<keyword evidence="3" id="KW-1185">Reference proteome</keyword>
<evidence type="ECO:0000313" key="2">
    <source>
        <dbReference type="EMBL" id="SMP51101.1"/>
    </source>
</evidence>
<keyword evidence="2" id="KW-0378">Hydrolase</keyword>
<dbReference type="Proteomes" id="UP001158067">
    <property type="component" value="Unassembled WGS sequence"/>
</dbReference>
<gene>
    <name evidence="2" type="ORF">SAMN06265222_103225</name>
</gene>
<dbReference type="CDD" id="cd01066">
    <property type="entry name" value="APP_MetAP"/>
    <property type="match status" value="1"/>
</dbReference>
<proteinExistence type="predicted"/>
<dbReference type="Gene3D" id="3.90.230.10">
    <property type="entry name" value="Creatinase/methionine aminopeptidase superfamily"/>
    <property type="match status" value="1"/>
</dbReference>
<dbReference type="InterPro" id="IPR036005">
    <property type="entry name" value="Creatinase/aminopeptidase-like"/>
</dbReference>
<dbReference type="GO" id="GO:0004177">
    <property type="term" value="F:aminopeptidase activity"/>
    <property type="evidence" value="ECO:0007669"/>
    <property type="project" value="UniProtKB-KW"/>
</dbReference>
<evidence type="ECO:0000259" key="1">
    <source>
        <dbReference type="Pfam" id="PF00557"/>
    </source>
</evidence>
<reference evidence="2 3" key="1">
    <citation type="submission" date="2017-05" db="EMBL/GenBank/DDBJ databases">
        <authorList>
            <person name="Varghese N."/>
            <person name="Submissions S."/>
        </authorList>
    </citation>
    <scope>NUCLEOTIDE SEQUENCE [LARGE SCALE GENOMIC DNA]</scope>
    <source>
        <strain evidence="2 3">DSM 25457</strain>
    </source>
</reference>
<evidence type="ECO:0000313" key="3">
    <source>
        <dbReference type="Proteomes" id="UP001158067"/>
    </source>
</evidence>
<dbReference type="RefSeq" id="WP_283432019.1">
    <property type="nucleotide sequence ID" value="NZ_CAWLDM010000001.1"/>
</dbReference>
<keyword evidence="2" id="KW-0645">Protease</keyword>
<dbReference type="InterPro" id="IPR050659">
    <property type="entry name" value="Peptidase_M24B"/>
</dbReference>
<name>A0ABY1Q005_9BACT</name>
<dbReference type="InterPro" id="IPR000994">
    <property type="entry name" value="Pept_M24"/>
</dbReference>
<accession>A0ABY1Q005</accession>
<dbReference type="PANTHER" id="PTHR46112:SF3">
    <property type="entry name" value="AMINOPEPTIDASE YPDF"/>
    <property type="match status" value="1"/>
</dbReference>
<dbReference type="PANTHER" id="PTHR46112">
    <property type="entry name" value="AMINOPEPTIDASE"/>
    <property type="match status" value="1"/>
</dbReference>
<dbReference type="Pfam" id="PF00557">
    <property type="entry name" value="Peptidase_M24"/>
    <property type="match status" value="1"/>
</dbReference>
<feature type="domain" description="Peptidase M24" evidence="1">
    <location>
        <begin position="140"/>
        <end position="363"/>
    </location>
</feature>
<dbReference type="EMBL" id="FXUG01000003">
    <property type="protein sequence ID" value="SMP51101.1"/>
    <property type="molecule type" value="Genomic_DNA"/>
</dbReference>
<protein>
    <submittedName>
        <fullName evidence="2">Xaa-Pro aminopeptidase</fullName>
    </submittedName>
</protein>
<sequence>MKIQDARIMAGCAGTSASLQRRLGVPLGDPAAWIKLDDRKIALVRDLEMHRVREFSQADEVTCPAEHAPPNGLSVDRETATAEAAVEILRDAKVEVVTTDRSLPFIYACHLQQAEIKVKYDEDYGVLDRRRKTEKEIEYLRVAQGHTETVIRMACEMIARADTDDQGQLIHDGKVLTSEFVKQFAAAEFLKLGCSMLHGAIVATAPQVADCHHSGSGPLFSGKPVIVDLFPRHDATRYWGDCTRTVVHGTVSDSVQRMHAAVVGAKKAAVDLLVAGNTADAVHKASDQVMLDHGYRISRGTLTDEPSMQCGTGHGIGLELHEPILLDHGGGELLLDEVFTVEPGLYGRTDGAVRIEDMLVVTKSEAISLNQLHEGLDWN</sequence>
<organism evidence="2 3">
    <name type="scientific">Neorhodopirellula lusitana</name>
    <dbReference type="NCBI Taxonomy" id="445327"/>
    <lineage>
        <taxon>Bacteria</taxon>
        <taxon>Pseudomonadati</taxon>
        <taxon>Planctomycetota</taxon>
        <taxon>Planctomycetia</taxon>
        <taxon>Pirellulales</taxon>
        <taxon>Pirellulaceae</taxon>
        <taxon>Neorhodopirellula</taxon>
    </lineage>
</organism>
<comment type="caution">
    <text evidence="2">The sequence shown here is derived from an EMBL/GenBank/DDBJ whole genome shotgun (WGS) entry which is preliminary data.</text>
</comment>
<keyword evidence="2" id="KW-0031">Aminopeptidase</keyword>
<dbReference type="SUPFAM" id="SSF55920">
    <property type="entry name" value="Creatinase/aminopeptidase"/>
    <property type="match status" value="1"/>
</dbReference>